<evidence type="ECO:0000313" key="2">
    <source>
        <dbReference type="Proteomes" id="UP001608902"/>
    </source>
</evidence>
<dbReference type="Proteomes" id="UP001608902">
    <property type="component" value="Unassembled WGS sequence"/>
</dbReference>
<accession>A0ABD6EPZ6</accession>
<protein>
    <submittedName>
        <fullName evidence="1">Uncharacterized protein</fullName>
    </submittedName>
</protein>
<evidence type="ECO:0000313" key="1">
    <source>
        <dbReference type="EMBL" id="MFH4978752.1"/>
    </source>
</evidence>
<dbReference type="EMBL" id="JBGFUD010003482">
    <property type="protein sequence ID" value="MFH4978752.1"/>
    <property type="molecule type" value="Genomic_DNA"/>
</dbReference>
<name>A0ABD6EPZ6_9BILA</name>
<comment type="caution">
    <text evidence="1">The sequence shown here is derived from an EMBL/GenBank/DDBJ whole genome shotgun (WGS) entry which is preliminary data.</text>
</comment>
<keyword evidence="2" id="KW-1185">Reference proteome</keyword>
<reference evidence="1 2" key="1">
    <citation type="submission" date="2024-08" db="EMBL/GenBank/DDBJ databases">
        <title>Gnathostoma spinigerum genome.</title>
        <authorList>
            <person name="Gonzalez-Bertolin B."/>
            <person name="Monzon S."/>
            <person name="Zaballos A."/>
            <person name="Jimenez P."/>
            <person name="Dekumyoy P."/>
            <person name="Varona S."/>
            <person name="Cuesta I."/>
            <person name="Sumanam S."/>
            <person name="Adisakwattana P."/>
            <person name="Gasser R.B."/>
            <person name="Hernandez-Gonzalez A."/>
            <person name="Young N.D."/>
            <person name="Perteguer M.J."/>
        </authorList>
    </citation>
    <scope>NUCLEOTIDE SEQUENCE [LARGE SCALE GENOMIC DNA]</scope>
    <source>
        <strain evidence="1">AL3</strain>
        <tissue evidence="1">Liver</tissue>
    </source>
</reference>
<dbReference type="AlphaFoldDB" id="A0ABD6EPZ6"/>
<proteinExistence type="predicted"/>
<organism evidence="1 2">
    <name type="scientific">Gnathostoma spinigerum</name>
    <dbReference type="NCBI Taxonomy" id="75299"/>
    <lineage>
        <taxon>Eukaryota</taxon>
        <taxon>Metazoa</taxon>
        <taxon>Ecdysozoa</taxon>
        <taxon>Nematoda</taxon>
        <taxon>Chromadorea</taxon>
        <taxon>Rhabditida</taxon>
        <taxon>Spirurina</taxon>
        <taxon>Gnathostomatomorpha</taxon>
        <taxon>Gnathostomatoidea</taxon>
        <taxon>Gnathostomatidae</taxon>
        <taxon>Gnathostoma</taxon>
    </lineage>
</organism>
<gene>
    <name evidence="1" type="ORF">AB6A40_005461</name>
</gene>
<sequence>MIGGRVNPHPKSFQKQSKSKWTIRQIRHWDRMTYENSVSSLQEIVYKALASRFIECLRRRKFLTDGKYPMMLTMEEDGVEDVGNSRPTVLRSPIYEICVPFIRSGHKFKLDQNWAELQVDTARASSALDYI</sequence>